<gene>
    <name evidence="3" type="ORF">RWH44_08450</name>
</gene>
<feature type="transmembrane region" description="Helical" evidence="1">
    <location>
        <begin position="89"/>
        <end position="111"/>
    </location>
</feature>
<dbReference type="PANTHER" id="PTHR23028">
    <property type="entry name" value="ACETYLTRANSFERASE"/>
    <property type="match status" value="1"/>
</dbReference>
<feature type="transmembrane region" description="Helical" evidence="1">
    <location>
        <begin position="257"/>
        <end position="275"/>
    </location>
</feature>
<dbReference type="Proteomes" id="UP001261125">
    <property type="component" value="Unassembled WGS sequence"/>
</dbReference>
<feature type="transmembrane region" description="Helical" evidence="1">
    <location>
        <begin position="175"/>
        <end position="196"/>
    </location>
</feature>
<proteinExistence type="predicted"/>
<feature type="transmembrane region" description="Helical" evidence="1">
    <location>
        <begin position="319"/>
        <end position="340"/>
    </location>
</feature>
<dbReference type="InterPro" id="IPR050879">
    <property type="entry name" value="Acyltransferase_3"/>
</dbReference>
<sequence>MTHAVETTYSAFRQTTRLLPLDGLRAIAILLVFTGHVEASGPWKAVHGGVGVTLFFVISGFIITTLLLRESDERPVDFGAFYIRRAFRILPMYVLVLAVYGALIFVVGAQADRRVEFVSALPGYLLGFPEIVQLTNTVDSQAPFSGAWSIGIEDKFYLVWPVVGFLLLRRRWAVLVPILLVSASVVSAVGFGTPLARVVQPYAHIIFGVLVAVGLHHRASFAVLGRMLGRRWTTWLLLAASLGLVLSPDIALGGPWYVPYGLLWALTIISLFTAPRGAAAAALSARPLLFVGTVSYSLYLTHAFVLNTLERLPPSIPSWVQYPVGLTGALLLAWASYRFVEAPMNRWGHRIAARRRARAATR</sequence>
<evidence type="ECO:0000259" key="2">
    <source>
        <dbReference type="Pfam" id="PF01757"/>
    </source>
</evidence>
<dbReference type="GO" id="GO:0016746">
    <property type="term" value="F:acyltransferase activity"/>
    <property type="evidence" value="ECO:0007669"/>
    <property type="project" value="UniProtKB-KW"/>
</dbReference>
<feature type="domain" description="Acyltransferase 3" evidence="2">
    <location>
        <begin position="21"/>
        <end position="337"/>
    </location>
</feature>
<evidence type="ECO:0000313" key="4">
    <source>
        <dbReference type="Proteomes" id="UP001261125"/>
    </source>
</evidence>
<feature type="transmembrane region" description="Helical" evidence="1">
    <location>
        <begin position="202"/>
        <end position="225"/>
    </location>
</feature>
<dbReference type="PANTHER" id="PTHR23028:SF53">
    <property type="entry name" value="ACYL_TRANSF_3 DOMAIN-CONTAINING PROTEIN"/>
    <property type="match status" value="1"/>
</dbReference>
<keyword evidence="1" id="KW-0472">Membrane</keyword>
<organism evidence="3 4">
    <name type="scientific">Microbacterium phycohabitans</name>
    <dbReference type="NCBI Taxonomy" id="3075993"/>
    <lineage>
        <taxon>Bacteria</taxon>
        <taxon>Bacillati</taxon>
        <taxon>Actinomycetota</taxon>
        <taxon>Actinomycetes</taxon>
        <taxon>Micrococcales</taxon>
        <taxon>Microbacteriaceae</taxon>
        <taxon>Microbacterium</taxon>
    </lineage>
</organism>
<feature type="transmembrane region" description="Helical" evidence="1">
    <location>
        <begin position="49"/>
        <end position="68"/>
    </location>
</feature>
<evidence type="ECO:0000256" key="1">
    <source>
        <dbReference type="SAM" id="Phobius"/>
    </source>
</evidence>
<keyword evidence="1" id="KW-0812">Transmembrane</keyword>
<comment type="caution">
    <text evidence="3">The sequence shown here is derived from an EMBL/GenBank/DDBJ whole genome shotgun (WGS) entry which is preliminary data.</text>
</comment>
<dbReference type="Pfam" id="PF01757">
    <property type="entry name" value="Acyl_transf_3"/>
    <property type="match status" value="1"/>
</dbReference>
<keyword evidence="1" id="KW-1133">Transmembrane helix</keyword>
<reference evidence="3 4" key="1">
    <citation type="submission" date="2023-09" db="EMBL/GenBank/DDBJ databases">
        <title>Microbacterium fusihabitans sp. nov., Microbacterium phycihabitans sp. nov., and Microbacterium cervinum sp. nov., isolated from dried seaweeds of beach.</title>
        <authorList>
            <person name="Lee S.D."/>
        </authorList>
    </citation>
    <scope>NUCLEOTIDE SEQUENCE [LARGE SCALE GENOMIC DNA]</scope>
    <source>
        <strain evidence="3 4">KSW2-29</strain>
    </source>
</reference>
<feature type="transmembrane region" description="Helical" evidence="1">
    <location>
        <begin position="147"/>
        <end position="168"/>
    </location>
</feature>
<dbReference type="RefSeq" id="WP_316004232.1">
    <property type="nucleotide sequence ID" value="NZ_JAWDIT010000002.1"/>
</dbReference>
<feature type="transmembrane region" description="Helical" evidence="1">
    <location>
        <begin position="287"/>
        <end position="307"/>
    </location>
</feature>
<keyword evidence="3" id="KW-0808">Transferase</keyword>
<evidence type="ECO:0000313" key="3">
    <source>
        <dbReference type="EMBL" id="MDU0345735.1"/>
    </source>
</evidence>
<keyword evidence="4" id="KW-1185">Reference proteome</keyword>
<accession>A0ABU3SMX8</accession>
<dbReference type="InterPro" id="IPR002656">
    <property type="entry name" value="Acyl_transf_3_dom"/>
</dbReference>
<name>A0ABU3SMX8_9MICO</name>
<protein>
    <submittedName>
        <fullName evidence="3">Acyltransferase</fullName>
        <ecNumber evidence="3">2.3.-.-</ecNumber>
    </submittedName>
</protein>
<feature type="transmembrane region" description="Helical" evidence="1">
    <location>
        <begin position="232"/>
        <end position="251"/>
    </location>
</feature>
<dbReference type="EMBL" id="JAWDIT010000002">
    <property type="protein sequence ID" value="MDU0345735.1"/>
    <property type="molecule type" value="Genomic_DNA"/>
</dbReference>
<dbReference type="EC" id="2.3.-.-" evidence="3"/>
<keyword evidence="3" id="KW-0012">Acyltransferase</keyword>